<comment type="caution">
    <text evidence="1">The sequence shown here is derived from an EMBL/GenBank/DDBJ whole genome shotgun (WGS) entry which is preliminary data.</text>
</comment>
<dbReference type="Proteomes" id="UP001458880">
    <property type="component" value="Unassembled WGS sequence"/>
</dbReference>
<keyword evidence="2" id="KW-1185">Reference proteome</keyword>
<proteinExistence type="predicted"/>
<dbReference type="EMBL" id="JASPKY010000023">
    <property type="protein sequence ID" value="KAK9752084.1"/>
    <property type="molecule type" value="Genomic_DNA"/>
</dbReference>
<dbReference type="PANTHER" id="PTHR22955">
    <property type="entry name" value="RETROTRANSPOSON"/>
    <property type="match status" value="1"/>
</dbReference>
<dbReference type="AlphaFoldDB" id="A0AAW1MVE9"/>
<name>A0AAW1MVE9_POPJA</name>
<evidence type="ECO:0000313" key="2">
    <source>
        <dbReference type="Proteomes" id="UP001458880"/>
    </source>
</evidence>
<gene>
    <name evidence="1" type="ORF">QE152_g4478</name>
</gene>
<reference evidence="1 2" key="1">
    <citation type="journal article" date="2024" name="BMC Genomics">
        <title>De novo assembly and annotation of Popillia japonica's genome with initial clues to its potential as an invasive pest.</title>
        <authorList>
            <person name="Cucini C."/>
            <person name="Boschi S."/>
            <person name="Funari R."/>
            <person name="Cardaioli E."/>
            <person name="Iannotti N."/>
            <person name="Marturano G."/>
            <person name="Paoli F."/>
            <person name="Bruttini M."/>
            <person name="Carapelli A."/>
            <person name="Frati F."/>
            <person name="Nardi F."/>
        </authorList>
    </citation>
    <scope>NUCLEOTIDE SEQUENCE [LARGE SCALE GENOMIC DNA]</scope>
    <source>
        <strain evidence="1">DMR45628</strain>
    </source>
</reference>
<dbReference type="PANTHER" id="PTHR22955:SF77">
    <property type="entry name" value="ASPARTIC PUTATIVE DOMAIN-CONTAINING PROTEIN-RELATED"/>
    <property type="match status" value="1"/>
</dbReference>
<protein>
    <submittedName>
        <fullName evidence="1">Pao retrotransposon peptidase</fullName>
    </submittedName>
</protein>
<organism evidence="1 2">
    <name type="scientific">Popillia japonica</name>
    <name type="common">Japanese beetle</name>
    <dbReference type="NCBI Taxonomy" id="7064"/>
    <lineage>
        <taxon>Eukaryota</taxon>
        <taxon>Metazoa</taxon>
        <taxon>Ecdysozoa</taxon>
        <taxon>Arthropoda</taxon>
        <taxon>Hexapoda</taxon>
        <taxon>Insecta</taxon>
        <taxon>Pterygota</taxon>
        <taxon>Neoptera</taxon>
        <taxon>Endopterygota</taxon>
        <taxon>Coleoptera</taxon>
        <taxon>Polyphaga</taxon>
        <taxon>Scarabaeiformia</taxon>
        <taxon>Scarabaeidae</taxon>
        <taxon>Rutelinae</taxon>
        <taxon>Popillia</taxon>
    </lineage>
</organism>
<accession>A0AAW1MVE9</accession>
<evidence type="ECO:0000313" key="1">
    <source>
        <dbReference type="EMBL" id="KAK9752084.1"/>
    </source>
</evidence>
<sequence length="165" mass="19520">MQIPQKICLADPSFNRSSQIDILIGAELKFWAIEEKEETLPLTLEQQKVEQHFLETHQRSKEGNNMIRIDKNENVKTLGLFWNSTTDTFQIIVNAKLIMQYLWQAKVGWDEPLPEDIYKLWQQFQRPLTTLNDLTIPRQVTLKRFINIELHGFCVGARLRRMCVY</sequence>
<dbReference type="Pfam" id="PF05380">
    <property type="entry name" value="Peptidase_A17"/>
    <property type="match status" value="1"/>
</dbReference>
<dbReference type="InterPro" id="IPR008042">
    <property type="entry name" value="Retrotrans_Pao"/>
</dbReference>